<evidence type="ECO:0000313" key="9">
    <source>
        <dbReference type="EMBL" id="MBD1318380.1"/>
    </source>
</evidence>
<evidence type="ECO:0000256" key="3">
    <source>
        <dbReference type="ARBA" id="ARBA00022475"/>
    </source>
</evidence>
<evidence type="ECO:0000256" key="5">
    <source>
        <dbReference type="ARBA" id="ARBA00022989"/>
    </source>
</evidence>
<feature type="transmembrane region" description="Helical" evidence="7">
    <location>
        <begin position="24"/>
        <end position="44"/>
    </location>
</feature>
<evidence type="ECO:0000259" key="8">
    <source>
        <dbReference type="Pfam" id="PF11203"/>
    </source>
</evidence>
<keyword evidence="6 7" id="KW-0472">Membrane</keyword>
<accession>A0ABR7W6D1</accession>
<comment type="similarity">
    <text evidence="2">Belongs to the EccE family.</text>
</comment>
<dbReference type="InterPro" id="IPR050051">
    <property type="entry name" value="EccE_dom"/>
</dbReference>
<name>A0ABR7W6D1_9ACTN</name>
<dbReference type="EMBL" id="JACWMS010000001">
    <property type="protein sequence ID" value="MBD1318380.1"/>
    <property type="molecule type" value="Genomic_DNA"/>
</dbReference>
<evidence type="ECO:0000256" key="1">
    <source>
        <dbReference type="ARBA" id="ARBA00004236"/>
    </source>
</evidence>
<dbReference type="RefSeq" id="WP_190265571.1">
    <property type="nucleotide sequence ID" value="NZ_BAABAD010000003.1"/>
</dbReference>
<dbReference type="InterPro" id="IPR021368">
    <property type="entry name" value="T7SS_EccE"/>
</dbReference>
<protein>
    <submittedName>
        <fullName evidence="9">Type VII secretion protein EccE</fullName>
    </submittedName>
</protein>
<keyword evidence="10" id="KW-1185">Reference proteome</keyword>
<dbReference type="Proteomes" id="UP000602395">
    <property type="component" value="Unassembled WGS sequence"/>
</dbReference>
<sequence length="576" mass="60735">MRDDRGTRRTRGVRRGRDRAGRRLSLQTFVLVEVVLAVGLIVWAASGSTLGWIALVVAAVTSLTLVPFRGRRSVVGRWAQRWGFVWARSRRRSTDLAPAPFDIPAGPQQGAHTSLRTPAGGGDTIGARWVGDTLITVLRVSPGSPAATYLTPGTADVTDPTGQVVPLDALAECINPFDIPLDSIEVISHGVRSWGSGPIAQTYHRTLGPLAATAHRSVLVVLRLNPLDCADAVARRGGGAVGALRTATITSRRVAKRLTESGLRVSPLSGAEITAVTGQLSEGVALDDMTEQWDSIGSGQLRFRSAAIEPHLIGSVLSTVWVNSALSTTATVRLRHDADGALEITGMVRFAELPSAKRSLDSWPAGLTPLDGHQFDALAASLPISVPARLDRTLGALHGAEAEHLLRTLSLPAGGCGQLVGADHNGRAVAVPLLGPDLRSVAISAGPQLVSQVTLRAVAIGASVTVHTVRPAQWQHLVAAVGDLRQLALSSDRVRSPSGHRVLIFDGLTGPPPETNTTHITVCAPGDPRVTELAPDATVIIRQNPRAPQDISVATATERVAVTMVATPDEWTYIGR</sequence>
<keyword evidence="4 7" id="KW-0812">Transmembrane</keyword>
<keyword evidence="3" id="KW-1003">Cell membrane</keyword>
<keyword evidence="5 7" id="KW-1133">Transmembrane helix</keyword>
<reference evidence="9 10" key="1">
    <citation type="submission" date="2020-09" db="EMBL/GenBank/DDBJ databases">
        <title>Novel species in genus Gordonia.</title>
        <authorList>
            <person name="Zhang G."/>
        </authorList>
    </citation>
    <scope>NUCLEOTIDE SEQUENCE [LARGE SCALE GENOMIC DNA]</scope>
    <source>
        <strain evidence="9 10">ON-33</strain>
    </source>
</reference>
<organism evidence="9 10">
    <name type="scientific">Gordonia hankookensis</name>
    <dbReference type="NCBI Taxonomy" id="589403"/>
    <lineage>
        <taxon>Bacteria</taxon>
        <taxon>Bacillati</taxon>
        <taxon>Actinomycetota</taxon>
        <taxon>Actinomycetes</taxon>
        <taxon>Mycobacteriales</taxon>
        <taxon>Gordoniaceae</taxon>
        <taxon>Gordonia</taxon>
    </lineage>
</organism>
<comment type="caution">
    <text evidence="9">The sequence shown here is derived from an EMBL/GenBank/DDBJ whole genome shotgun (WGS) entry which is preliminary data.</text>
</comment>
<evidence type="ECO:0000256" key="7">
    <source>
        <dbReference type="SAM" id="Phobius"/>
    </source>
</evidence>
<feature type="domain" description="Type VII secretion system protein EccE" evidence="8">
    <location>
        <begin position="212"/>
        <end position="303"/>
    </location>
</feature>
<proteinExistence type="inferred from homology"/>
<evidence type="ECO:0000313" key="10">
    <source>
        <dbReference type="Proteomes" id="UP000602395"/>
    </source>
</evidence>
<dbReference type="Pfam" id="PF11203">
    <property type="entry name" value="EccE"/>
    <property type="match status" value="1"/>
</dbReference>
<evidence type="ECO:0000256" key="6">
    <source>
        <dbReference type="ARBA" id="ARBA00023136"/>
    </source>
</evidence>
<evidence type="ECO:0000256" key="2">
    <source>
        <dbReference type="ARBA" id="ARBA00007759"/>
    </source>
</evidence>
<comment type="subcellular location">
    <subcellularLocation>
        <location evidence="1">Cell membrane</location>
    </subcellularLocation>
</comment>
<gene>
    <name evidence="9" type="primary">eccE</name>
    <name evidence="9" type="ORF">IDF66_02185</name>
</gene>
<dbReference type="NCBIfam" id="TIGR03923">
    <property type="entry name" value="T7SS_EccE"/>
    <property type="match status" value="1"/>
</dbReference>
<evidence type="ECO:0000256" key="4">
    <source>
        <dbReference type="ARBA" id="ARBA00022692"/>
    </source>
</evidence>